<feature type="transmembrane region" description="Helical" evidence="1">
    <location>
        <begin position="62"/>
        <end position="91"/>
    </location>
</feature>
<proteinExistence type="predicted"/>
<organism evidence="3 4">
    <name type="scientific">Mesorhizobium atlanticum</name>
    <dbReference type="NCBI Taxonomy" id="2233532"/>
    <lineage>
        <taxon>Bacteria</taxon>
        <taxon>Pseudomonadati</taxon>
        <taxon>Pseudomonadota</taxon>
        <taxon>Alphaproteobacteria</taxon>
        <taxon>Hyphomicrobiales</taxon>
        <taxon>Phyllobacteriaceae</taxon>
        <taxon>Mesorhizobium</taxon>
    </lineage>
</organism>
<evidence type="ECO:0000313" key="4">
    <source>
        <dbReference type="Proteomes" id="UP000251956"/>
    </source>
</evidence>
<protein>
    <recommendedName>
        <fullName evidence="2">CAAX prenyl protease 2/Lysostaphin resistance protein A-like domain-containing protein</fullName>
    </recommendedName>
</protein>
<dbReference type="EMBL" id="QMBQ01000014">
    <property type="protein sequence ID" value="RAZ71384.1"/>
    <property type="molecule type" value="Genomic_DNA"/>
</dbReference>
<accession>A0A330GFH4</accession>
<keyword evidence="1" id="KW-0812">Transmembrane</keyword>
<reference evidence="3 4" key="2">
    <citation type="submission" date="2018-07" db="EMBL/GenBank/DDBJ databases">
        <title>Diversity of Mesorhizobium strains in Brazil.</title>
        <authorList>
            <person name="Helene L.C.F."/>
            <person name="Dall'Agnol R."/>
            <person name="Delamuta J.R.M."/>
            <person name="Hungria M."/>
        </authorList>
    </citation>
    <scope>NUCLEOTIDE SEQUENCE [LARGE SCALE GENOMIC DNA]</scope>
    <source>
        <strain evidence="3 4">CNPSo 3140</strain>
    </source>
</reference>
<dbReference type="Proteomes" id="UP000251956">
    <property type="component" value="Unassembled WGS sequence"/>
</dbReference>
<comment type="caution">
    <text evidence="3">The sequence shown here is derived from an EMBL/GenBank/DDBJ whole genome shotgun (WGS) entry which is preliminary data.</text>
</comment>
<evidence type="ECO:0000256" key="1">
    <source>
        <dbReference type="SAM" id="Phobius"/>
    </source>
</evidence>
<gene>
    <name evidence="3" type="ORF">DPM35_30920</name>
</gene>
<evidence type="ECO:0000313" key="3">
    <source>
        <dbReference type="EMBL" id="RAZ71384.1"/>
    </source>
</evidence>
<keyword evidence="4" id="KW-1185">Reference proteome</keyword>
<dbReference type="Pfam" id="PF02517">
    <property type="entry name" value="Rce1-like"/>
    <property type="match status" value="1"/>
</dbReference>
<feature type="transmembrane region" description="Helical" evidence="1">
    <location>
        <begin position="20"/>
        <end position="50"/>
    </location>
</feature>
<name>A0A330GFH4_9HYPH</name>
<sequence>MTDFVESWRRLGLRILPPTWPSLVIAVCAGLTLGAYRAIADVTIFAGAIGEMELQTISKIPALARILIFIPACITDELIFRLVVVSTIAWLLTLATGERVWCYWTAILITALAIYPAWHIGYLQTLTPSTMVVLRQIFTHGCAGILWGYLYWRFGLLASILGHIGEHVSLEPLTSLLLGA</sequence>
<dbReference type="InterPro" id="IPR003675">
    <property type="entry name" value="Rce1/LyrA-like_dom"/>
</dbReference>
<feature type="domain" description="CAAX prenyl protease 2/Lysostaphin resistance protein A-like" evidence="2">
    <location>
        <begin position="62"/>
        <end position="164"/>
    </location>
</feature>
<dbReference type="GO" id="GO:0080120">
    <property type="term" value="P:CAAX-box protein maturation"/>
    <property type="evidence" value="ECO:0007669"/>
    <property type="project" value="UniProtKB-ARBA"/>
</dbReference>
<keyword evidence="1" id="KW-1133">Transmembrane helix</keyword>
<evidence type="ECO:0000259" key="2">
    <source>
        <dbReference type="Pfam" id="PF02517"/>
    </source>
</evidence>
<dbReference type="OrthoDB" id="7597112at2"/>
<keyword evidence="1" id="KW-0472">Membrane</keyword>
<dbReference type="AlphaFoldDB" id="A0A330GFH4"/>
<reference evidence="4" key="1">
    <citation type="submission" date="2018-06" db="EMBL/GenBank/DDBJ databases">
        <authorList>
            <person name="Helene L.C."/>
            <person name="Dall'Agnol R."/>
            <person name="Delamuta J.R."/>
            <person name="Hungria M."/>
        </authorList>
    </citation>
    <scope>NUCLEOTIDE SEQUENCE [LARGE SCALE GENOMIC DNA]</scope>
    <source>
        <strain evidence="4">CNPSo 3140</strain>
    </source>
</reference>
<feature type="transmembrane region" description="Helical" evidence="1">
    <location>
        <begin position="103"/>
        <end position="120"/>
    </location>
</feature>
<dbReference type="GO" id="GO:0004175">
    <property type="term" value="F:endopeptidase activity"/>
    <property type="evidence" value="ECO:0007669"/>
    <property type="project" value="UniProtKB-ARBA"/>
</dbReference>
<dbReference type="RefSeq" id="WP_112131288.1">
    <property type="nucleotide sequence ID" value="NZ_QMBQ01000014.1"/>
</dbReference>